<evidence type="ECO:0000256" key="1">
    <source>
        <dbReference type="ARBA" id="ARBA00022729"/>
    </source>
</evidence>
<dbReference type="OrthoDB" id="1935191at2"/>
<dbReference type="AlphaFoldDB" id="A0A6I1MMI4"/>
<sequence length="314" mass="36497">MKFNVIIVTKKTLIIFSTLLLLIGSGFLYLAKINFNSYYTDESIPIMAKPQGEQAIKKDLNGDGKEDVLYITAKEEKYYVEALINKKTYFFNEKKTLKTLGNYYSHWPMTINIIDINRDRIPEIIIQSSQENTPIQHIFTWNNNEFLDIYCSTNNILGILDSSNNKTPKLLSASLESSQSNIQQYLMKEKNLKNISYEKNSLPGLNSVIQFIDLIEYPYELSETPNIFAPNINSDELAILWQLDKENFTYTFQDCFFRDDSWDSSNTLSSCTWTLNFKKALKNSDKDFSQISFKICLNKINNEFFISLIDNFNK</sequence>
<gene>
    <name evidence="3" type="ORF">GBZ86_09395</name>
</gene>
<keyword evidence="2" id="KW-0812">Transmembrane</keyword>
<dbReference type="RefSeq" id="WP_152890033.1">
    <property type="nucleotide sequence ID" value="NZ_WHJC01000131.1"/>
</dbReference>
<keyword evidence="2" id="KW-0472">Membrane</keyword>
<evidence type="ECO:0000313" key="3">
    <source>
        <dbReference type="EMBL" id="MPQ43973.1"/>
    </source>
</evidence>
<keyword evidence="1" id="KW-0732">Signal</keyword>
<dbReference type="Pfam" id="PF13517">
    <property type="entry name" value="FG-GAP_3"/>
    <property type="match status" value="1"/>
</dbReference>
<keyword evidence="4" id="KW-1185">Reference proteome</keyword>
<reference evidence="3 4" key="1">
    <citation type="submission" date="2019-10" db="EMBL/GenBank/DDBJ databases">
        <title>The Genome Sequence of Clostridium tarantellae Isolated from Fish Brain.</title>
        <authorList>
            <person name="Bano L."/>
            <person name="Kiel M."/>
            <person name="Sales G."/>
            <person name="Doxey A.C."/>
            <person name="Mansfield M.J."/>
            <person name="Schiavone M."/>
            <person name="Rossetto O."/>
            <person name="Pirazzini M."/>
            <person name="Dobrindt U."/>
            <person name="Montecucco C."/>
        </authorList>
    </citation>
    <scope>NUCLEOTIDE SEQUENCE [LARGE SCALE GENOMIC DNA]</scope>
    <source>
        <strain evidence="3 4">DSM 3997</strain>
    </source>
</reference>
<accession>A0A6I1MMI4</accession>
<organism evidence="3 4">
    <name type="scientific">Clostridium tarantellae</name>
    <dbReference type="NCBI Taxonomy" id="39493"/>
    <lineage>
        <taxon>Bacteria</taxon>
        <taxon>Bacillati</taxon>
        <taxon>Bacillota</taxon>
        <taxon>Clostridia</taxon>
        <taxon>Eubacteriales</taxon>
        <taxon>Clostridiaceae</taxon>
        <taxon>Clostridium</taxon>
    </lineage>
</organism>
<protein>
    <recommendedName>
        <fullName evidence="5">VCBS repeat-containing protein</fullName>
    </recommendedName>
</protein>
<name>A0A6I1MMI4_9CLOT</name>
<proteinExistence type="predicted"/>
<dbReference type="SUPFAM" id="SSF69318">
    <property type="entry name" value="Integrin alpha N-terminal domain"/>
    <property type="match status" value="1"/>
</dbReference>
<evidence type="ECO:0000313" key="4">
    <source>
        <dbReference type="Proteomes" id="UP000430345"/>
    </source>
</evidence>
<dbReference type="InterPro" id="IPR028994">
    <property type="entry name" value="Integrin_alpha_N"/>
</dbReference>
<evidence type="ECO:0008006" key="5">
    <source>
        <dbReference type="Google" id="ProtNLM"/>
    </source>
</evidence>
<evidence type="ECO:0000256" key="2">
    <source>
        <dbReference type="SAM" id="Phobius"/>
    </source>
</evidence>
<dbReference type="Proteomes" id="UP000430345">
    <property type="component" value="Unassembled WGS sequence"/>
</dbReference>
<comment type="caution">
    <text evidence="3">The sequence shown here is derived from an EMBL/GenBank/DDBJ whole genome shotgun (WGS) entry which is preliminary data.</text>
</comment>
<keyword evidence="2" id="KW-1133">Transmembrane helix</keyword>
<feature type="transmembrane region" description="Helical" evidence="2">
    <location>
        <begin position="12"/>
        <end position="31"/>
    </location>
</feature>
<dbReference type="InterPro" id="IPR013517">
    <property type="entry name" value="FG-GAP"/>
</dbReference>
<dbReference type="EMBL" id="WHJC01000131">
    <property type="protein sequence ID" value="MPQ43973.1"/>
    <property type="molecule type" value="Genomic_DNA"/>
</dbReference>